<dbReference type="Pfam" id="PF13440">
    <property type="entry name" value="Polysacc_synt_3"/>
    <property type="match status" value="1"/>
</dbReference>
<comment type="similarity">
    <text evidence="2">Belongs to the polysaccharide synthase family.</text>
</comment>
<evidence type="ECO:0000256" key="2">
    <source>
        <dbReference type="ARBA" id="ARBA00007430"/>
    </source>
</evidence>
<dbReference type="EMBL" id="JAAGOB010000003">
    <property type="protein sequence ID" value="NED95096.1"/>
    <property type="molecule type" value="Genomic_DNA"/>
</dbReference>
<accession>A0A6N9YJB0</accession>
<keyword evidence="4 8" id="KW-0812">Transmembrane</keyword>
<evidence type="ECO:0000256" key="6">
    <source>
        <dbReference type="ARBA" id="ARBA00023136"/>
    </source>
</evidence>
<comment type="subcellular location">
    <subcellularLocation>
        <location evidence="1">Cell membrane</location>
        <topology evidence="1">Multi-pass membrane protein</topology>
    </subcellularLocation>
</comment>
<evidence type="ECO:0000256" key="5">
    <source>
        <dbReference type="ARBA" id="ARBA00022989"/>
    </source>
</evidence>
<evidence type="ECO:0000313" key="10">
    <source>
        <dbReference type="Proteomes" id="UP000469185"/>
    </source>
</evidence>
<feature type="region of interest" description="Disordered" evidence="7">
    <location>
        <begin position="497"/>
        <end position="521"/>
    </location>
</feature>
<feature type="transmembrane region" description="Helical" evidence="8">
    <location>
        <begin position="184"/>
        <end position="202"/>
    </location>
</feature>
<feature type="transmembrane region" description="Helical" evidence="8">
    <location>
        <begin position="158"/>
        <end position="178"/>
    </location>
</feature>
<feature type="transmembrane region" description="Helical" evidence="8">
    <location>
        <begin position="240"/>
        <end position="258"/>
    </location>
</feature>
<dbReference type="AlphaFoldDB" id="A0A6N9YJB0"/>
<feature type="transmembrane region" description="Helical" evidence="8">
    <location>
        <begin position="52"/>
        <end position="69"/>
    </location>
</feature>
<evidence type="ECO:0000256" key="3">
    <source>
        <dbReference type="ARBA" id="ARBA00022475"/>
    </source>
</evidence>
<evidence type="ECO:0000256" key="8">
    <source>
        <dbReference type="SAM" id="Phobius"/>
    </source>
</evidence>
<feature type="transmembrane region" description="Helical" evidence="8">
    <location>
        <begin position="396"/>
        <end position="418"/>
    </location>
</feature>
<dbReference type="PANTHER" id="PTHR30250">
    <property type="entry name" value="PST FAMILY PREDICTED COLANIC ACID TRANSPORTER"/>
    <property type="match status" value="1"/>
</dbReference>
<keyword evidence="5 8" id="KW-1133">Transmembrane helix</keyword>
<feature type="transmembrane region" description="Helical" evidence="8">
    <location>
        <begin position="362"/>
        <end position="384"/>
    </location>
</feature>
<evidence type="ECO:0000256" key="7">
    <source>
        <dbReference type="SAM" id="MobiDB-lite"/>
    </source>
</evidence>
<comment type="caution">
    <text evidence="9">The sequence shown here is derived from an EMBL/GenBank/DDBJ whole genome shotgun (WGS) entry which is preliminary data.</text>
</comment>
<dbReference type="CDD" id="cd13127">
    <property type="entry name" value="MATE_tuaB_like"/>
    <property type="match status" value="1"/>
</dbReference>
<sequence>MAPDEHTTRRSTHGRAGFLRSVGWAFTMDGGGQVLTLVISFALAALLGPRTYGVVAMAMVYVAFVQMVQRQGMASAIIQRKDLSGRHLDTAFWLVLTISGVLTAASVAFAGWWAGVNDLPELRPIIMALSALVVVEALTTVQRALLTRHMNFRALAARSLIGVSAGGVIGIVGALIGWGAWAIVAQQLTTSVVSLAVLWAVSGWRPRFRFSSRCARDLLGFSTGSFLSSIAVFANNRADVLLIGIFFGPFVVGIYQLASRLIDMIVTIASRPVQTVALPELSPHQDEHDEFARRLRRLMRVSAIAALPVLGVLAGVAEPLVGLLGSEWNSTVAVLQVLCLVGLIRVVIVLDGPLVQALGRPFVQAGITWLAAAVSVGTFTAAGLLLQDMPEDRQALWVSVSRAAIYGVLITGIHLVIISRFTSLSLRSGVGAYFPSFVAGSVGAISGWFTAALITASSPLLGLAVAGALSATIAAGTLLLLEPDLRAMTRSALHKIKNHSNRRHQSHIVDPLDPMVETDDDDADRTIKIKQNVSGS</sequence>
<feature type="transmembrane region" description="Helical" evidence="8">
    <location>
        <begin position="331"/>
        <end position="350"/>
    </location>
</feature>
<dbReference type="PANTHER" id="PTHR30250:SF10">
    <property type="entry name" value="LIPOPOLYSACCHARIDE BIOSYNTHESIS PROTEIN WZXC"/>
    <property type="match status" value="1"/>
</dbReference>
<keyword evidence="3" id="KW-1003">Cell membrane</keyword>
<name>A0A6N9YJB0_9ACTN</name>
<feature type="transmembrane region" description="Helical" evidence="8">
    <location>
        <begin position="303"/>
        <end position="325"/>
    </location>
</feature>
<feature type="transmembrane region" description="Helical" evidence="8">
    <location>
        <begin position="90"/>
        <end position="113"/>
    </location>
</feature>
<evidence type="ECO:0000256" key="4">
    <source>
        <dbReference type="ARBA" id="ARBA00022692"/>
    </source>
</evidence>
<keyword evidence="6 8" id="KW-0472">Membrane</keyword>
<keyword evidence="10" id="KW-1185">Reference proteome</keyword>
<organism evidence="9 10">
    <name type="scientific">Phytoactinopolyspora alkaliphila</name>
    <dbReference type="NCBI Taxonomy" id="1783498"/>
    <lineage>
        <taxon>Bacteria</taxon>
        <taxon>Bacillati</taxon>
        <taxon>Actinomycetota</taxon>
        <taxon>Actinomycetes</taxon>
        <taxon>Jiangellales</taxon>
        <taxon>Jiangellaceae</taxon>
        <taxon>Phytoactinopolyspora</taxon>
    </lineage>
</organism>
<dbReference type="RefSeq" id="WP_163817488.1">
    <property type="nucleotide sequence ID" value="NZ_JAAGOB010000003.1"/>
</dbReference>
<feature type="compositionally biased region" description="Basic residues" evidence="7">
    <location>
        <begin position="497"/>
        <end position="506"/>
    </location>
</feature>
<dbReference type="GO" id="GO:0005886">
    <property type="term" value="C:plasma membrane"/>
    <property type="evidence" value="ECO:0007669"/>
    <property type="project" value="UniProtKB-SubCell"/>
</dbReference>
<dbReference type="Proteomes" id="UP000469185">
    <property type="component" value="Unassembled WGS sequence"/>
</dbReference>
<feature type="transmembrane region" description="Helical" evidence="8">
    <location>
        <begin position="125"/>
        <end position="146"/>
    </location>
</feature>
<evidence type="ECO:0000313" key="9">
    <source>
        <dbReference type="EMBL" id="NED95096.1"/>
    </source>
</evidence>
<feature type="transmembrane region" description="Helical" evidence="8">
    <location>
        <begin position="460"/>
        <end position="481"/>
    </location>
</feature>
<proteinExistence type="inferred from homology"/>
<feature type="transmembrane region" description="Helical" evidence="8">
    <location>
        <begin position="430"/>
        <end position="454"/>
    </location>
</feature>
<feature type="transmembrane region" description="Helical" evidence="8">
    <location>
        <begin position="21"/>
        <end position="46"/>
    </location>
</feature>
<reference evidence="9 10" key="1">
    <citation type="submission" date="2020-02" db="EMBL/GenBank/DDBJ databases">
        <authorList>
            <person name="Li X.-J."/>
            <person name="Feng X.-M."/>
        </authorList>
    </citation>
    <scope>NUCLEOTIDE SEQUENCE [LARGE SCALE GENOMIC DNA]</scope>
    <source>
        <strain evidence="9 10">CGMCC 4.7225</strain>
    </source>
</reference>
<protein>
    <submittedName>
        <fullName evidence="9">Lipopolysaccharide biosynthesis protein</fullName>
    </submittedName>
</protein>
<dbReference type="InterPro" id="IPR050833">
    <property type="entry name" value="Poly_Biosynth_Transport"/>
</dbReference>
<feature type="transmembrane region" description="Helical" evidence="8">
    <location>
        <begin position="214"/>
        <end position="234"/>
    </location>
</feature>
<evidence type="ECO:0000256" key="1">
    <source>
        <dbReference type="ARBA" id="ARBA00004651"/>
    </source>
</evidence>
<gene>
    <name evidence="9" type="ORF">G1H11_07190</name>
</gene>